<keyword evidence="16" id="KW-0234">DNA repair</keyword>
<protein>
    <recommendedName>
        <fullName evidence="2">DNA ligase (ATP)</fullName>
        <ecNumber evidence="2">6.5.1.1</ecNumber>
    </recommendedName>
    <alternativeName>
        <fullName evidence="19">NHEJ DNA polymerase</fullName>
    </alternativeName>
</protein>
<keyword evidence="10" id="KW-0378">Hydrolase</keyword>
<evidence type="ECO:0000256" key="20">
    <source>
        <dbReference type="ARBA" id="ARBA00034003"/>
    </source>
</evidence>
<name>A0A0W0Y697_9GAMM</name>
<keyword evidence="6" id="KW-0540">Nuclease</keyword>
<evidence type="ECO:0000256" key="7">
    <source>
        <dbReference type="ARBA" id="ARBA00022723"/>
    </source>
</evidence>
<evidence type="ECO:0000256" key="9">
    <source>
        <dbReference type="ARBA" id="ARBA00022763"/>
    </source>
</evidence>
<dbReference type="Proteomes" id="UP000054618">
    <property type="component" value="Unassembled WGS sequence"/>
</dbReference>
<dbReference type="InterPro" id="IPR014144">
    <property type="entry name" value="LigD_PE_domain"/>
</dbReference>
<evidence type="ECO:0000256" key="19">
    <source>
        <dbReference type="ARBA" id="ARBA00029943"/>
    </source>
</evidence>
<keyword evidence="8" id="KW-0547">Nucleotide-binding</keyword>
<dbReference type="Pfam" id="PF01068">
    <property type="entry name" value="DNA_ligase_A_M"/>
    <property type="match status" value="1"/>
</dbReference>
<comment type="caution">
    <text evidence="23">The sequence shown here is derived from an EMBL/GenBank/DDBJ whole genome shotgun (WGS) entry which is preliminary data.</text>
</comment>
<proteinExistence type="predicted"/>
<keyword evidence="11" id="KW-0269">Exonuclease</keyword>
<dbReference type="GO" id="GO:0046872">
    <property type="term" value="F:metal ion binding"/>
    <property type="evidence" value="ECO:0007669"/>
    <property type="project" value="UniProtKB-KW"/>
</dbReference>
<keyword evidence="3 23" id="KW-0436">Ligase</keyword>
<sequence>MSLDRYQKKRDFHKTPEPKGRVHRKHRFLYIIQKHAASHLHYDFRLELDGVLKSWAVPKGPCLDPAVKRLAVQVEDHPVEYGSFEGIIPKGEYGGGTVMLWDKGKWKPLDDDPAKAYEKGHLHFELQAEKLNGQWDLIRFKEKQWFLIKHRDAEARPLDEYDITNEEPNSVVSHQSLDEISRNYQSVWHSKESSQNNSSVKSPKKKQKKYTLALPASPFLQNCPVELATLTNKAPIGDDWLHELKFDGYRIIAYKRHAQIQLLSRNQLDWTRKFPNVINALKSLPVDNIIVDGEITVLDENSRSSFQLLQNAMSNGAQTHFTYYLFDLLYLEQYDTRSLPLLERKKLLADLLEDAEESLRYSDHILGDGESVFKQSCDFNLEGIISKDIHSTYQGKRSRKWLKIKCSKRQEFVIGGFTKSEKNRTGFRSLLLGVYDDKGQLNYCGKVGTGFTEASLKSIARQLEPLQMAKNPFNINPPGVRSSTWVKPELIAEVEFSEWTDDGHLRHPSFKGLRLDKMAQEIRNEQEIPLKKITPGKGKNMPAIKLSNPDKMIYAEDGICKKELFDYYQAISSYILPYIRNRALTLVRCPSDYKDCFYQKHLNQQNPGGLYTIEVESKRTENIEHCIYLKEEEGLLALAQMGVLEIHPWGSTVEHLEQPDILVFDLDPDPEVSWKMLVDAAYEIREELEQLKLSAFIKTTGGKGLHVVIPIQVKYNWESVKEFTHVFVEYLEKKYPKKYTSNMAKAKRKGKIFVDYLRNQRQATAIAPYSPRARLHAPVATPVHWEELTDNQNDSFYTIRTIFKRLEQLKDDPWKEFWTIKQNLPLDKI</sequence>
<keyword evidence="9" id="KW-0227">DNA damage</keyword>
<comment type="cofactor">
    <cofactor evidence="1">
        <name>Mn(2+)</name>
        <dbReference type="ChEBI" id="CHEBI:29035"/>
    </cofactor>
</comment>
<dbReference type="OrthoDB" id="9802472at2"/>
<dbReference type="InterPro" id="IPR012340">
    <property type="entry name" value="NA-bd_OB-fold"/>
</dbReference>
<evidence type="ECO:0000256" key="11">
    <source>
        <dbReference type="ARBA" id="ARBA00022839"/>
    </source>
</evidence>
<dbReference type="NCBIfam" id="TIGR02776">
    <property type="entry name" value="NHEJ_ligase_prk"/>
    <property type="match status" value="1"/>
</dbReference>
<dbReference type="Pfam" id="PF21686">
    <property type="entry name" value="LigD_Prim-Pol"/>
    <property type="match status" value="1"/>
</dbReference>
<evidence type="ECO:0000256" key="16">
    <source>
        <dbReference type="ARBA" id="ARBA00023204"/>
    </source>
</evidence>
<keyword evidence="4" id="KW-0808">Transferase</keyword>
<dbReference type="Gene3D" id="2.40.50.140">
    <property type="entry name" value="Nucleic acid-binding proteins"/>
    <property type="match status" value="1"/>
</dbReference>
<evidence type="ECO:0000259" key="22">
    <source>
        <dbReference type="PROSITE" id="PS50160"/>
    </source>
</evidence>
<keyword evidence="14" id="KW-0238">DNA-binding</keyword>
<dbReference type="RefSeq" id="WP_058507042.1">
    <property type="nucleotide sequence ID" value="NZ_CAAAIK010000006.1"/>
</dbReference>
<evidence type="ECO:0000256" key="13">
    <source>
        <dbReference type="ARBA" id="ARBA00022932"/>
    </source>
</evidence>
<feature type="region of interest" description="Disordered" evidence="21">
    <location>
        <begin position="1"/>
        <end position="20"/>
    </location>
</feature>
<dbReference type="Gene3D" id="3.30.1490.70">
    <property type="match status" value="1"/>
</dbReference>
<keyword evidence="12" id="KW-0067">ATP-binding</keyword>
<dbReference type="GO" id="GO:0005524">
    <property type="term" value="F:ATP binding"/>
    <property type="evidence" value="ECO:0007669"/>
    <property type="project" value="UniProtKB-KW"/>
</dbReference>
<comment type="catalytic activity">
    <reaction evidence="20">
        <text>ATP + (deoxyribonucleotide)n-3'-hydroxyl + 5'-phospho-(deoxyribonucleotide)m = (deoxyribonucleotide)n+m + AMP + diphosphate.</text>
        <dbReference type="EC" id="6.5.1.1"/>
    </reaction>
</comment>
<dbReference type="PANTHER" id="PTHR42705">
    <property type="entry name" value="BIFUNCTIONAL NON-HOMOLOGOUS END JOINING PROTEIN LIGD"/>
    <property type="match status" value="1"/>
</dbReference>
<dbReference type="Gene3D" id="3.30.470.30">
    <property type="entry name" value="DNA ligase/mRNA capping enzyme"/>
    <property type="match status" value="1"/>
</dbReference>
<evidence type="ECO:0000313" key="24">
    <source>
        <dbReference type="Proteomes" id="UP000054618"/>
    </source>
</evidence>
<dbReference type="EMBL" id="LNYS01000006">
    <property type="protein sequence ID" value="KTD52110.1"/>
    <property type="molecule type" value="Genomic_DNA"/>
</dbReference>
<dbReference type="GO" id="GO:0003887">
    <property type="term" value="F:DNA-directed DNA polymerase activity"/>
    <property type="evidence" value="ECO:0007669"/>
    <property type="project" value="UniProtKB-KW"/>
</dbReference>
<dbReference type="Pfam" id="PF13298">
    <property type="entry name" value="LigD_N"/>
    <property type="match status" value="1"/>
</dbReference>
<keyword evidence="15" id="KW-0233">DNA recombination</keyword>
<dbReference type="Pfam" id="PF04679">
    <property type="entry name" value="DNA_ligase_A_C"/>
    <property type="match status" value="1"/>
</dbReference>
<evidence type="ECO:0000256" key="3">
    <source>
        <dbReference type="ARBA" id="ARBA00022598"/>
    </source>
</evidence>
<dbReference type="NCBIfam" id="TIGR02779">
    <property type="entry name" value="NHEJ_ligase_lig"/>
    <property type="match status" value="1"/>
</dbReference>
<feature type="domain" description="ATP-dependent DNA ligase family profile" evidence="22">
    <location>
        <begin position="314"/>
        <end position="405"/>
    </location>
</feature>
<dbReference type="InterPro" id="IPR033651">
    <property type="entry name" value="PaeLigD_Pol-like"/>
</dbReference>
<evidence type="ECO:0000256" key="1">
    <source>
        <dbReference type="ARBA" id="ARBA00001936"/>
    </source>
</evidence>
<dbReference type="InterPro" id="IPR012310">
    <property type="entry name" value="DNA_ligase_ATP-dep_cent"/>
</dbReference>
<evidence type="ECO:0000256" key="12">
    <source>
        <dbReference type="ARBA" id="ARBA00022840"/>
    </source>
</evidence>
<evidence type="ECO:0000256" key="18">
    <source>
        <dbReference type="ARBA" id="ARBA00023268"/>
    </source>
</evidence>
<evidence type="ECO:0000256" key="15">
    <source>
        <dbReference type="ARBA" id="ARBA00023172"/>
    </source>
</evidence>
<dbReference type="InterPro" id="IPR014143">
    <property type="entry name" value="NHEJ_ligase_prk"/>
</dbReference>
<accession>A0A0W0Y697</accession>
<dbReference type="SUPFAM" id="SSF50249">
    <property type="entry name" value="Nucleic acid-binding proteins"/>
    <property type="match status" value="1"/>
</dbReference>
<evidence type="ECO:0000256" key="5">
    <source>
        <dbReference type="ARBA" id="ARBA00022695"/>
    </source>
</evidence>
<keyword evidence="7" id="KW-0479">Metal-binding</keyword>
<dbReference type="GO" id="GO:0006310">
    <property type="term" value="P:DNA recombination"/>
    <property type="evidence" value="ECO:0007669"/>
    <property type="project" value="UniProtKB-KW"/>
</dbReference>
<dbReference type="GO" id="GO:0004527">
    <property type="term" value="F:exonuclease activity"/>
    <property type="evidence" value="ECO:0007669"/>
    <property type="project" value="UniProtKB-KW"/>
</dbReference>
<dbReference type="InterPro" id="IPR052171">
    <property type="entry name" value="NHEJ_LigD"/>
</dbReference>
<keyword evidence="24" id="KW-1185">Reference proteome</keyword>
<evidence type="ECO:0000256" key="6">
    <source>
        <dbReference type="ARBA" id="ARBA00022722"/>
    </source>
</evidence>
<dbReference type="CDD" id="cd07906">
    <property type="entry name" value="Adenylation_DNA_ligase_LigD_LigC"/>
    <property type="match status" value="1"/>
</dbReference>
<evidence type="ECO:0000256" key="17">
    <source>
        <dbReference type="ARBA" id="ARBA00023211"/>
    </source>
</evidence>
<dbReference type="EC" id="6.5.1.1" evidence="2"/>
<dbReference type="SUPFAM" id="SSF56091">
    <property type="entry name" value="DNA ligase/mRNA capping enzyme, catalytic domain"/>
    <property type="match status" value="1"/>
</dbReference>
<dbReference type="CDD" id="cd04862">
    <property type="entry name" value="PaeLigD_Pol_like"/>
    <property type="match status" value="1"/>
</dbReference>
<dbReference type="InterPro" id="IPR014145">
    <property type="entry name" value="LigD_pol_dom"/>
</dbReference>
<dbReference type="InterPro" id="IPR012309">
    <property type="entry name" value="DNA_ligase_ATP-dep_C"/>
</dbReference>
<evidence type="ECO:0000256" key="8">
    <source>
        <dbReference type="ARBA" id="ARBA00022741"/>
    </source>
</evidence>
<dbReference type="PATRIC" id="fig|45073.5.peg.1006"/>
<evidence type="ECO:0000313" key="23">
    <source>
        <dbReference type="EMBL" id="KTD52110.1"/>
    </source>
</evidence>
<dbReference type="GO" id="GO:0003677">
    <property type="term" value="F:DNA binding"/>
    <property type="evidence" value="ECO:0007669"/>
    <property type="project" value="UniProtKB-KW"/>
</dbReference>
<dbReference type="STRING" id="45073.Lqui_0954"/>
<dbReference type="InterPro" id="IPR014146">
    <property type="entry name" value="LigD_ligase_dom"/>
</dbReference>
<dbReference type="Gene3D" id="3.90.920.10">
    <property type="entry name" value="DNA primase, PRIM domain"/>
    <property type="match status" value="1"/>
</dbReference>
<feature type="region of interest" description="Disordered" evidence="21">
    <location>
        <begin position="188"/>
        <end position="207"/>
    </location>
</feature>
<reference evidence="23 24" key="1">
    <citation type="submission" date="2015-11" db="EMBL/GenBank/DDBJ databases">
        <title>Genomic analysis of 38 Legionella species identifies large and diverse effector repertoires.</title>
        <authorList>
            <person name="Burstein D."/>
            <person name="Amaro F."/>
            <person name="Zusman T."/>
            <person name="Lifshitz Z."/>
            <person name="Cohen O."/>
            <person name="Gilbert J.A."/>
            <person name="Pupko T."/>
            <person name="Shuman H.A."/>
            <person name="Segal G."/>
        </authorList>
    </citation>
    <scope>NUCLEOTIDE SEQUENCE [LARGE SCALE GENOMIC DNA]</scope>
    <source>
        <strain evidence="23 24">CDC#1442-AUS-E</strain>
    </source>
</reference>
<dbReference type="NCBIfam" id="TIGR02778">
    <property type="entry name" value="ligD_pol"/>
    <property type="match status" value="1"/>
</dbReference>
<dbReference type="GO" id="GO:0006281">
    <property type="term" value="P:DNA repair"/>
    <property type="evidence" value="ECO:0007669"/>
    <property type="project" value="UniProtKB-KW"/>
</dbReference>
<dbReference type="NCBIfam" id="NF004628">
    <property type="entry name" value="PRK05972.1"/>
    <property type="match status" value="1"/>
</dbReference>
<evidence type="ECO:0000256" key="2">
    <source>
        <dbReference type="ARBA" id="ARBA00012727"/>
    </source>
</evidence>
<evidence type="ECO:0000256" key="4">
    <source>
        <dbReference type="ARBA" id="ARBA00022679"/>
    </source>
</evidence>
<dbReference type="NCBIfam" id="TIGR02777">
    <property type="entry name" value="LigD_PE_dom"/>
    <property type="match status" value="1"/>
</dbReference>
<dbReference type="PANTHER" id="PTHR42705:SF2">
    <property type="entry name" value="BIFUNCTIONAL NON-HOMOLOGOUS END JOINING PROTEIN LIGD"/>
    <property type="match status" value="1"/>
</dbReference>
<evidence type="ECO:0000256" key="10">
    <source>
        <dbReference type="ARBA" id="ARBA00022801"/>
    </source>
</evidence>
<dbReference type="PROSITE" id="PS50160">
    <property type="entry name" value="DNA_LIGASE_A3"/>
    <property type="match status" value="1"/>
</dbReference>
<keyword evidence="18" id="KW-0511">Multifunctional enzyme</keyword>
<keyword evidence="17" id="KW-0464">Manganese</keyword>
<evidence type="ECO:0000256" key="14">
    <source>
        <dbReference type="ARBA" id="ARBA00023125"/>
    </source>
</evidence>
<organism evidence="23 24">
    <name type="scientific">Legionella quinlivanii</name>
    <dbReference type="NCBI Taxonomy" id="45073"/>
    <lineage>
        <taxon>Bacteria</taxon>
        <taxon>Pseudomonadati</taxon>
        <taxon>Pseudomonadota</taxon>
        <taxon>Gammaproteobacteria</taxon>
        <taxon>Legionellales</taxon>
        <taxon>Legionellaceae</taxon>
        <taxon>Legionella</taxon>
    </lineage>
</organism>
<evidence type="ECO:0000256" key="21">
    <source>
        <dbReference type="SAM" id="MobiDB-lite"/>
    </source>
</evidence>
<dbReference type="AlphaFoldDB" id="A0A0W0Y697"/>
<dbReference type="GO" id="GO:0003910">
    <property type="term" value="F:DNA ligase (ATP) activity"/>
    <property type="evidence" value="ECO:0007669"/>
    <property type="project" value="UniProtKB-EC"/>
</dbReference>
<keyword evidence="13" id="KW-0239">DNA-directed DNA polymerase</keyword>
<keyword evidence="5" id="KW-0548">Nucleotidyltransferase</keyword>
<dbReference type="CDD" id="cd07971">
    <property type="entry name" value="OBF_DNA_ligase_LigD"/>
    <property type="match status" value="1"/>
</dbReference>
<gene>
    <name evidence="23" type="primary">ligD_1</name>
    <name evidence="23" type="ORF">Lqui_0954</name>
</gene>